<keyword evidence="12 14" id="KW-0472">Membrane</keyword>
<evidence type="ECO:0000256" key="8">
    <source>
        <dbReference type="ARBA" id="ARBA00022777"/>
    </source>
</evidence>
<dbReference type="SUPFAM" id="SSF55874">
    <property type="entry name" value="ATPase domain of HSP90 chaperone/DNA topoisomerase II/histidine kinase"/>
    <property type="match status" value="1"/>
</dbReference>
<dbReference type="InterPro" id="IPR025201">
    <property type="entry name" value="KdpD_TM"/>
</dbReference>
<keyword evidence="6 14" id="KW-0812">Transmembrane</keyword>
<dbReference type="Pfam" id="PF13493">
    <property type="entry name" value="DUF4118"/>
    <property type="match status" value="1"/>
</dbReference>
<reference evidence="16" key="1">
    <citation type="submission" date="2020-02" db="EMBL/GenBank/DDBJ databases">
        <authorList>
            <person name="Meier V. D."/>
        </authorList>
    </citation>
    <scope>NUCLEOTIDE SEQUENCE</scope>
    <source>
        <strain evidence="16">AVDCRST_MAG68</strain>
    </source>
</reference>
<evidence type="ECO:0000313" key="16">
    <source>
        <dbReference type="EMBL" id="CAA9319209.1"/>
    </source>
</evidence>
<evidence type="ECO:0000256" key="13">
    <source>
        <dbReference type="SAM" id="Coils"/>
    </source>
</evidence>
<keyword evidence="11" id="KW-0902">Two-component regulatory system</keyword>
<dbReference type="CDD" id="cd16922">
    <property type="entry name" value="HATPase_EvgS-ArcB-TorS-like"/>
    <property type="match status" value="1"/>
</dbReference>
<dbReference type="InterPro" id="IPR005467">
    <property type="entry name" value="His_kinase_dom"/>
</dbReference>
<accession>A0A6J4KZK8</accession>
<evidence type="ECO:0000256" key="14">
    <source>
        <dbReference type="SAM" id="Phobius"/>
    </source>
</evidence>
<dbReference type="Pfam" id="PF02518">
    <property type="entry name" value="HATPase_c"/>
    <property type="match status" value="1"/>
</dbReference>
<dbReference type="InterPro" id="IPR029016">
    <property type="entry name" value="GAF-like_dom_sf"/>
</dbReference>
<gene>
    <name evidence="16" type="ORF">AVDCRST_MAG68-2845</name>
</gene>
<dbReference type="SMART" id="SM00065">
    <property type="entry name" value="GAF"/>
    <property type="match status" value="2"/>
</dbReference>
<evidence type="ECO:0000256" key="2">
    <source>
        <dbReference type="ARBA" id="ARBA00004141"/>
    </source>
</evidence>
<evidence type="ECO:0000256" key="6">
    <source>
        <dbReference type="ARBA" id="ARBA00022692"/>
    </source>
</evidence>
<dbReference type="Gene3D" id="3.30.565.10">
    <property type="entry name" value="Histidine kinase-like ATPase, C-terminal domain"/>
    <property type="match status" value="1"/>
</dbReference>
<dbReference type="EC" id="2.7.13.3" evidence="3"/>
<dbReference type="Gene3D" id="3.30.450.40">
    <property type="match status" value="2"/>
</dbReference>
<evidence type="ECO:0000259" key="15">
    <source>
        <dbReference type="PROSITE" id="PS50109"/>
    </source>
</evidence>
<feature type="domain" description="Histidine kinase" evidence="15">
    <location>
        <begin position="537"/>
        <end position="755"/>
    </location>
</feature>
<dbReference type="AlphaFoldDB" id="A0A6J4KZK8"/>
<dbReference type="InterPro" id="IPR003018">
    <property type="entry name" value="GAF"/>
</dbReference>
<dbReference type="InterPro" id="IPR004358">
    <property type="entry name" value="Sig_transdc_His_kin-like_C"/>
</dbReference>
<dbReference type="PRINTS" id="PR00344">
    <property type="entry name" value="BCTRLSENSOR"/>
</dbReference>
<dbReference type="InterPro" id="IPR003594">
    <property type="entry name" value="HATPase_dom"/>
</dbReference>
<dbReference type="CDD" id="cd00082">
    <property type="entry name" value="HisKA"/>
    <property type="match status" value="1"/>
</dbReference>
<dbReference type="InterPro" id="IPR003661">
    <property type="entry name" value="HisK_dim/P_dom"/>
</dbReference>
<feature type="transmembrane region" description="Helical" evidence="14">
    <location>
        <begin position="41"/>
        <end position="74"/>
    </location>
</feature>
<name>A0A6J4KZK8_9BACT</name>
<dbReference type="Pfam" id="PF13185">
    <property type="entry name" value="GAF_2"/>
    <property type="match status" value="1"/>
</dbReference>
<dbReference type="Gene3D" id="1.20.120.620">
    <property type="entry name" value="Backbone structure of the membrane domain of e. Coli histidine kinase receptor kdpd"/>
    <property type="match status" value="1"/>
</dbReference>
<keyword evidence="5" id="KW-0808">Transferase</keyword>
<dbReference type="GO" id="GO:0005524">
    <property type="term" value="F:ATP binding"/>
    <property type="evidence" value="ECO:0007669"/>
    <property type="project" value="UniProtKB-KW"/>
</dbReference>
<evidence type="ECO:0000256" key="9">
    <source>
        <dbReference type="ARBA" id="ARBA00022840"/>
    </source>
</evidence>
<feature type="transmembrane region" description="Helical" evidence="14">
    <location>
        <begin position="12"/>
        <end position="35"/>
    </location>
</feature>
<dbReference type="Gene3D" id="1.10.287.130">
    <property type="match status" value="1"/>
</dbReference>
<protein>
    <recommendedName>
        <fullName evidence="3">histidine kinase</fullName>
        <ecNumber evidence="3">2.7.13.3</ecNumber>
    </recommendedName>
</protein>
<dbReference type="GO" id="GO:0000155">
    <property type="term" value="F:phosphorelay sensor kinase activity"/>
    <property type="evidence" value="ECO:0007669"/>
    <property type="project" value="InterPro"/>
</dbReference>
<dbReference type="Pfam" id="PF00512">
    <property type="entry name" value="HisKA"/>
    <property type="match status" value="1"/>
</dbReference>
<keyword evidence="13" id="KW-0175">Coiled coil</keyword>
<comment type="subcellular location">
    <subcellularLocation>
        <location evidence="2">Membrane</location>
        <topology evidence="2">Multi-pass membrane protein</topology>
    </subcellularLocation>
</comment>
<dbReference type="PROSITE" id="PS50109">
    <property type="entry name" value="HIS_KIN"/>
    <property type="match status" value="1"/>
</dbReference>
<evidence type="ECO:0000256" key="7">
    <source>
        <dbReference type="ARBA" id="ARBA00022741"/>
    </source>
</evidence>
<keyword evidence="10 14" id="KW-1133">Transmembrane helix</keyword>
<evidence type="ECO:0000256" key="10">
    <source>
        <dbReference type="ARBA" id="ARBA00022989"/>
    </source>
</evidence>
<evidence type="ECO:0000256" key="11">
    <source>
        <dbReference type="ARBA" id="ARBA00023012"/>
    </source>
</evidence>
<proteinExistence type="predicted"/>
<evidence type="ECO:0000256" key="4">
    <source>
        <dbReference type="ARBA" id="ARBA00022553"/>
    </source>
</evidence>
<dbReference type="InterPro" id="IPR036890">
    <property type="entry name" value="HATPase_C_sf"/>
</dbReference>
<evidence type="ECO:0000256" key="12">
    <source>
        <dbReference type="ARBA" id="ARBA00023136"/>
    </source>
</evidence>
<dbReference type="GO" id="GO:0016020">
    <property type="term" value="C:membrane"/>
    <property type="evidence" value="ECO:0007669"/>
    <property type="project" value="UniProtKB-SubCell"/>
</dbReference>
<keyword evidence="7" id="KW-0547">Nucleotide-binding</keyword>
<feature type="coiled-coil region" evidence="13">
    <location>
        <begin position="126"/>
        <end position="163"/>
    </location>
</feature>
<dbReference type="SMART" id="SM00388">
    <property type="entry name" value="HisKA"/>
    <property type="match status" value="1"/>
</dbReference>
<dbReference type="InterPro" id="IPR036097">
    <property type="entry name" value="HisK_dim/P_sf"/>
</dbReference>
<dbReference type="SUPFAM" id="SSF47384">
    <property type="entry name" value="Homodimeric domain of signal transducing histidine kinase"/>
    <property type="match status" value="1"/>
</dbReference>
<comment type="catalytic activity">
    <reaction evidence="1">
        <text>ATP + protein L-histidine = ADP + protein N-phospho-L-histidine.</text>
        <dbReference type="EC" id="2.7.13.3"/>
    </reaction>
</comment>
<keyword evidence="9" id="KW-0067">ATP-binding</keyword>
<organism evidence="16">
    <name type="scientific">uncultured Gemmatimonadota bacterium</name>
    <dbReference type="NCBI Taxonomy" id="203437"/>
    <lineage>
        <taxon>Bacteria</taxon>
        <taxon>Pseudomonadati</taxon>
        <taxon>Gemmatimonadota</taxon>
        <taxon>environmental samples</taxon>
    </lineage>
</organism>
<dbReference type="EMBL" id="CADCTW010000089">
    <property type="protein sequence ID" value="CAA9319209.1"/>
    <property type="molecule type" value="Genomic_DNA"/>
</dbReference>
<dbReference type="Pfam" id="PF01590">
    <property type="entry name" value="GAF"/>
    <property type="match status" value="1"/>
</dbReference>
<evidence type="ECO:0000256" key="3">
    <source>
        <dbReference type="ARBA" id="ARBA00012438"/>
    </source>
</evidence>
<dbReference type="SMART" id="SM00387">
    <property type="entry name" value="HATPase_c"/>
    <property type="match status" value="1"/>
</dbReference>
<keyword evidence="8" id="KW-0418">Kinase</keyword>
<dbReference type="PANTHER" id="PTHR43711">
    <property type="entry name" value="TWO-COMPONENT HISTIDINE KINASE"/>
    <property type="match status" value="1"/>
</dbReference>
<sequence length="755" mass="81196">MTDSEQPRWTRRYAAALAMTAAAVALSVALEPYLVRAVFLLLWPAVIFTALYAGLGPALLTSAAGVLAIDYFLIPPRYSLVPNDPMEFVQMGVFMLASTVVAQLADRLRVSSMGLRSANTELGEANLLLQEQSVELEQTIEEAQALNEELEATNEELRVASLSEEAGRDRLAFLAHASEVLASSLDYDTTLRQVAQLAIERLADWCVVEINHPDGTRRSRAVAHRDPARVKWADEIDRLYPPDPEAPTGAPAVLRTGKSELYPYIPDGMLEQSARDAEHLRILREVGFTGAIVVPIVAHERALGTISFVSAESGRIYTRDDLVLAEDLGRRAGTAVENAELLRASQLGSQRARSMQAFAIALNEAATLEEVADVSVAHGVEALGADAGALALLVDDGAAFEIACSRGFPDSVAAPRSRFPVTPGRPVSDAILDGEPRIMATQAEVRAQDPSIVSTFAQAETAAFAAIPLISGGETLGGLSFSFRREQDFDEGARAFMLTLGEQAAQAIARARLLEAERAARTEAEAANRAKSEFLSAMSHELRTPLNAIGGYVDLIDMEIRGPVTVEQRADLARVRRAQQHLLTLINDILNFARLEAARIEYQIQAVPVGPLMRDLVALVEPQISARGLAFECPACDSELVVRGDAERVSQILLNLLANAVKFTAEGSIRVDAEADARSVRIAVTDTGRGIPPDRLGSIFDPFVQLDRNLTPDGQQGVGLGLSISRELAAAMSGTLTATSEPGRGATFVLTLQRA</sequence>
<dbReference type="InterPro" id="IPR050736">
    <property type="entry name" value="Sensor_HK_Regulatory"/>
</dbReference>
<dbReference type="SUPFAM" id="SSF55781">
    <property type="entry name" value="GAF domain-like"/>
    <property type="match status" value="2"/>
</dbReference>
<keyword evidence="4" id="KW-0597">Phosphoprotein</keyword>
<evidence type="ECO:0000256" key="5">
    <source>
        <dbReference type="ARBA" id="ARBA00022679"/>
    </source>
</evidence>
<evidence type="ECO:0000256" key="1">
    <source>
        <dbReference type="ARBA" id="ARBA00000085"/>
    </source>
</evidence>
<dbReference type="InterPro" id="IPR038318">
    <property type="entry name" value="KdpD_sf"/>
</dbReference>
<feature type="transmembrane region" description="Helical" evidence="14">
    <location>
        <begin position="86"/>
        <end position="105"/>
    </location>
</feature>
<dbReference type="PANTHER" id="PTHR43711:SF26">
    <property type="entry name" value="SENSOR HISTIDINE KINASE RCSC"/>
    <property type="match status" value="1"/>
</dbReference>